<dbReference type="SUPFAM" id="SSF53383">
    <property type="entry name" value="PLP-dependent transferases"/>
    <property type="match status" value="1"/>
</dbReference>
<dbReference type="PROSITE" id="PS50893">
    <property type="entry name" value="ABC_TRANSPORTER_2"/>
    <property type="match status" value="1"/>
</dbReference>
<dbReference type="EC" id="2.8.1.7" evidence="3"/>
<organism evidence="11 12">
    <name type="scientific">Glossina austeni</name>
    <name type="common">Savannah tsetse fly</name>
    <dbReference type="NCBI Taxonomy" id="7395"/>
    <lineage>
        <taxon>Eukaryota</taxon>
        <taxon>Metazoa</taxon>
        <taxon>Ecdysozoa</taxon>
        <taxon>Arthropoda</taxon>
        <taxon>Hexapoda</taxon>
        <taxon>Insecta</taxon>
        <taxon>Pterygota</taxon>
        <taxon>Neoptera</taxon>
        <taxon>Endopterygota</taxon>
        <taxon>Diptera</taxon>
        <taxon>Brachycera</taxon>
        <taxon>Muscomorpha</taxon>
        <taxon>Hippoboscoidea</taxon>
        <taxon>Glossinidae</taxon>
        <taxon>Glossina</taxon>
    </lineage>
</organism>
<keyword evidence="7" id="KW-0411">Iron-sulfur</keyword>
<protein>
    <recommendedName>
        <fullName evidence="3">cysteine desulfurase</fullName>
        <ecNumber evidence="3">2.8.1.7</ecNumber>
    </recommendedName>
</protein>
<evidence type="ECO:0000256" key="7">
    <source>
        <dbReference type="ARBA" id="ARBA00023014"/>
    </source>
</evidence>
<dbReference type="GO" id="GO:0031071">
    <property type="term" value="F:cysteine desulfurase activity"/>
    <property type="evidence" value="ECO:0007669"/>
    <property type="project" value="UniProtKB-EC"/>
</dbReference>
<evidence type="ECO:0000256" key="8">
    <source>
        <dbReference type="RuleBase" id="RU004504"/>
    </source>
</evidence>
<dbReference type="InterPro" id="IPR003439">
    <property type="entry name" value="ABC_transporter-like_ATP-bd"/>
</dbReference>
<reference evidence="11" key="1">
    <citation type="submission" date="2020-05" db="UniProtKB">
        <authorList>
            <consortium name="EnsemblMetazoa"/>
        </authorList>
    </citation>
    <scope>IDENTIFICATION</scope>
    <source>
        <strain evidence="11">TTRI</strain>
    </source>
</reference>
<dbReference type="SUPFAM" id="SSF52540">
    <property type="entry name" value="P-loop containing nucleoside triphosphate hydrolases"/>
    <property type="match status" value="1"/>
</dbReference>
<accession>A0A1A9VKB1</accession>
<dbReference type="Pfam" id="PF00266">
    <property type="entry name" value="Aminotran_5"/>
    <property type="match status" value="1"/>
</dbReference>
<sequence>MGGNVALELTSVDKNFKDNSAVVKDINLSVTRGQVVALIGNSGAGKTTILQIAGLLDKPTSELSVLENIMLPQLIAGKSKAEAKKNSQAMLEKFGLENKASSMMSPFSLENSGYVYADYNATAPISENVKKSIFEVLLKQTLNPSSLHKRGQEARKILQDARDNIRDAIGVPSDKEIVFTSGATEANNLVMRGIADYLHVISAIEHPSILNSACNPYIIPVNLEGIVDFLELEKILSELKGNKAIVSVMMANNETGVIQPVKEIAEIAHKFGAICHTDTAQSVGKIKVNMEDLGVDLLTLSAHKFGGVAGSGVLIFNKELAIEPIIIGGGQEKGFRGGTENIVAIAGLSAALQNIPDLLSKMDEVKELRDQLECELLNLASDIRIFGKNSKRLPNTSFIYMPGVKSDVQLMHFDLNHIAVSNGSACSSGKVEPSHVLLAMGATKEQADYDSSSLSPLLSALSARFSIASGVLVLSTSFSGDVANFVASIVAPTNLRGISIAYFSTPPTLGTLPSKLTAPPANLSGAKESNNATIAIDVIKENKALKIDKLTVIKPQITKQKDTMPKGPENIRDTINNTECDDKNLLSGKSRNSKTFDVVPLKFAISISCFGVLISIENALL</sequence>
<dbReference type="InterPro" id="IPR015421">
    <property type="entry name" value="PyrdxlP-dep_Trfase_major"/>
</dbReference>
<evidence type="ECO:0000313" key="12">
    <source>
        <dbReference type="Proteomes" id="UP000078200"/>
    </source>
</evidence>
<dbReference type="PANTHER" id="PTHR11601:SF34">
    <property type="entry name" value="CYSTEINE DESULFURASE"/>
    <property type="match status" value="1"/>
</dbReference>
<proteinExistence type="inferred from homology"/>
<dbReference type="GO" id="GO:0005524">
    <property type="term" value="F:ATP binding"/>
    <property type="evidence" value="ECO:0007669"/>
    <property type="project" value="InterPro"/>
</dbReference>
<evidence type="ECO:0000256" key="5">
    <source>
        <dbReference type="ARBA" id="ARBA00022898"/>
    </source>
</evidence>
<evidence type="ECO:0000256" key="1">
    <source>
        <dbReference type="ARBA" id="ARBA00001933"/>
    </source>
</evidence>
<feature type="coiled-coil region" evidence="9">
    <location>
        <begin position="355"/>
        <end position="382"/>
    </location>
</feature>
<dbReference type="InterPro" id="IPR027417">
    <property type="entry name" value="P-loop_NTPase"/>
</dbReference>
<dbReference type="STRING" id="7395.A0A1A9VKB1"/>
<dbReference type="GO" id="GO:0046872">
    <property type="term" value="F:metal ion binding"/>
    <property type="evidence" value="ECO:0007669"/>
    <property type="project" value="UniProtKB-KW"/>
</dbReference>
<dbReference type="VEuPathDB" id="VectorBase:GAUT039709"/>
<evidence type="ECO:0000256" key="6">
    <source>
        <dbReference type="ARBA" id="ARBA00023004"/>
    </source>
</evidence>
<evidence type="ECO:0000313" key="11">
    <source>
        <dbReference type="EnsemblMetazoa" id="GAUT039709-PA"/>
    </source>
</evidence>
<dbReference type="Proteomes" id="UP000078200">
    <property type="component" value="Unassembled WGS sequence"/>
</dbReference>
<keyword evidence="4" id="KW-0479">Metal-binding</keyword>
<keyword evidence="6" id="KW-0408">Iron</keyword>
<evidence type="ECO:0000256" key="3">
    <source>
        <dbReference type="ARBA" id="ARBA00012239"/>
    </source>
</evidence>
<keyword evidence="5" id="KW-0663">Pyridoxal phosphate</keyword>
<dbReference type="GO" id="GO:0016887">
    <property type="term" value="F:ATP hydrolysis activity"/>
    <property type="evidence" value="ECO:0007669"/>
    <property type="project" value="InterPro"/>
</dbReference>
<dbReference type="AlphaFoldDB" id="A0A1A9VKB1"/>
<dbReference type="EnsemblMetazoa" id="GAUT039709-RA">
    <property type="protein sequence ID" value="GAUT039709-PA"/>
    <property type="gene ID" value="GAUT039709"/>
</dbReference>
<dbReference type="PROSITE" id="PS00595">
    <property type="entry name" value="AA_TRANSFER_CLASS_5"/>
    <property type="match status" value="1"/>
</dbReference>
<feature type="domain" description="ABC transporter" evidence="10">
    <location>
        <begin position="7"/>
        <end position="248"/>
    </location>
</feature>
<comment type="similarity">
    <text evidence="2">Belongs to the class-V pyridoxal-phosphate-dependent aminotransferase family. NifS/IscS subfamily.</text>
</comment>
<keyword evidence="12" id="KW-1185">Reference proteome</keyword>
<evidence type="ECO:0000256" key="9">
    <source>
        <dbReference type="SAM" id="Coils"/>
    </source>
</evidence>
<comment type="cofactor">
    <cofactor evidence="1 8">
        <name>pyridoxal 5'-phosphate</name>
        <dbReference type="ChEBI" id="CHEBI:597326"/>
    </cofactor>
</comment>
<dbReference type="Pfam" id="PF00005">
    <property type="entry name" value="ABC_tran"/>
    <property type="match status" value="1"/>
</dbReference>
<name>A0A1A9VKB1_GLOAU</name>
<dbReference type="InterPro" id="IPR015424">
    <property type="entry name" value="PyrdxlP-dep_Trfase"/>
</dbReference>
<evidence type="ECO:0000256" key="4">
    <source>
        <dbReference type="ARBA" id="ARBA00022723"/>
    </source>
</evidence>
<dbReference type="InterPro" id="IPR020578">
    <property type="entry name" value="Aminotrans_V_PyrdxlP_BS"/>
</dbReference>
<dbReference type="Gene3D" id="3.40.50.300">
    <property type="entry name" value="P-loop containing nucleotide triphosphate hydrolases"/>
    <property type="match status" value="1"/>
</dbReference>
<dbReference type="InterPro" id="IPR015422">
    <property type="entry name" value="PyrdxlP-dep_Trfase_small"/>
</dbReference>
<dbReference type="Gene3D" id="3.90.1150.10">
    <property type="entry name" value="Aspartate Aminotransferase, domain 1"/>
    <property type="match status" value="1"/>
</dbReference>
<dbReference type="Gene3D" id="1.10.260.50">
    <property type="match status" value="1"/>
</dbReference>
<dbReference type="InterPro" id="IPR000192">
    <property type="entry name" value="Aminotrans_V_dom"/>
</dbReference>
<keyword evidence="9" id="KW-0175">Coiled coil</keyword>
<evidence type="ECO:0000256" key="2">
    <source>
        <dbReference type="ARBA" id="ARBA00006490"/>
    </source>
</evidence>
<dbReference type="Gene3D" id="3.40.640.10">
    <property type="entry name" value="Type I PLP-dependent aspartate aminotransferase-like (Major domain)"/>
    <property type="match status" value="1"/>
</dbReference>
<evidence type="ECO:0000259" key="10">
    <source>
        <dbReference type="PROSITE" id="PS50893"/>
    </source>
</evidence>
<dbReference type="PANTHER" id="PTHR11601">
    <property type="entry name" value="CYSTEINE DESULFURYLASE FAMILY MEMBER"/>
    <property type="match status" value="1"/>
</dbReference>
<dbReference type="GO" id="GO:0051536">
    <property type="term" value="F:iron-sulfur cluster binding"/>
    <property type="evidence" value="ECO:0007669"/>
    <property type="project" value="UniProtKB-KW"/>
</dbReference>